<dbReference type="SMART" id="SM00399">
    <property type="entry name" value="ZnF_C4"/>
    <property type="match status" value="1"/>
</dbReference>
<dbReference type="Pfam" id="PF00105">
    <property type="entry name" value="zf-C4"/>
    <property type="match status" value="1"/>
</dbReference>
<dbReference type="SUPFAM" id="SSF57716">
    <property type="entry name" value="Glucocorticoid receptor-like (DNA-binding domain)"/>
    <property type="match status" value="1"/>
</dbReference>
<evidence type="ECO:0000256" key="1">
    <source>
        <dbReference type="ARBA" id="ARBA00004123"/>
    </source>
</evidence>
<dbReference type="Proteomes" id="UP001187531">
    <property type="component" value="Unassembled WGS sequence"/>
</dbReference>
<dbReference type="PROSITE" id="PS51030">
    <property type="entry name" value="NUCLEAR_REC_DBD_2"/>
    <property type="match status" value="1"/>
</dbReference>
<comment type="similarity">
    <text evidence="10">Belongs to the nuclear hormone receptor family.</text>
</comment>
<proteinExistence type="inferred from homology"/>
<dbReference type="PRINTS" id="PR00398">
    <property type="entry name" value="STRDHORMONER"/>
</dbReference>
<dbReference type="SUPFAM" id="SSF48508">
    <property type="entry name" value="Nuclear receptor ligand-binding domain"/>
    <property type="match status" value="1"/>
</dbReference>
<dbReference type="GO" id="GO:0043565">
    <property type="term" value="F:sequence-specific DNA binding"/>
    <property type="evidence" value="ECO:0007669"/>
    <property type="project" value="InterPro"/>
</dbReference>
<comment type="caution">
    <text evidence="14">The sequence shown here is derived from an EMBL/GenBank/DDBJ whole genome shotgun (WGS) entry which is preliminary data.</text>
</comment>
<dbReference type="PROSITE" id="PS00031">
    <property type="entry name" value="NUCLEAR_REC_DBD_1"/>
    <property type="match status" value="1"/>
</dbReference>
<comment type="subcellular location">
    <subcellularLocation>
        <location evidence="1 10">Nucleus</location>
    </subcellularLocation>
</comment>
<dbReference type="InterPro" id="IPR000536">
    <property type="entry name" value="Nucl_hrmn_rcpt_lig-bd"/>
</dbReference>
<keyword evidence="8 10" id="KW-0675">Receptor</keyword>
<keyword evidence="2 10" id="KW-0479">Metal-binding</keyword>
<evidence type="ECO:0000256" key="4">
    <source>
        <dbReference type="ARBA" id="ARBA00022833"/>
    </source>
</evidence>
<evidence type="ECO:0000259" key="13">
    <source>
        <dbReference type="PROSITE" id="PS51843"/>
    </source>
</evidence>
<keyword evidence="15" id="KW-1185">Reference proteome</keyword>
<reference evidence="14" key="1">
    <citation type="submission" date="2023-07" db="EMBL/GenBank/DDBJ databases">
        <title>Chromosome-level genome assembly of Artemia franciscana.</title>
        <authorList>
            <person name="Jo E."/>
        </authorList>
    </citation>
    <scope>NUCLEOTIDE SEQUENCE</scope>
    <source>
        <tissue evidence="14">Whole body</tissue>
    </source>
</reference>
<protein>
    <submittedName>
        <fullName evidence="14">Uncharacterized protein</fullName>
    </submittedName>
</protein>
<gene>
    <name evidence="14" type="ORF">QYM36_013034</name>
</gene>
<evidence type="ECO:0000256" key="9">
    <source>
        <dbReference type="ARBA" id="ARBA00023242"/>
    </source>
</evidence>
<evidence type="ECO:0000313" key="14">
    <source>
        <dbReference type="EMBL" id="KAK2709232.1"/>
    </source>
</evidence>
<dbReference type="Gene3D" id="1.10.565.10">
    <property type="entry name" value="Retinoid X Receptor"/>
    <property type="match status" value="1"/>
</dbReference>
<dbReference type="InterPro" id="IPR035500">
    <property type="entry name" value="NHR-like_dom_sf"/>
</dbReference>
<dbReference type="Gene3D" id="3.30.50.10">
    <property type="entry name" value="Erythroid Transcription Factor GATA-1, subunit A"/>
    <property type="match status" value="1"/>
</dbReference>
<name>A0AA88HP81_ARTSF</name>
<feature type="domain" description="NR LBD" evidence="13">
    <location>
        <begin position="260"/>
        <end position="483"/>
    </location>
</feature>
<evidence type="ECO:0000256" key="3">
    <source>
        <dbReference type="ARBA" id="ARBA00022771"/>
    </source>
</evidence>
<feature type="region of interest" description="Disordered" evidence="11">
    <location>
        <begin position="234"/>
        <end position="262"/>
    </location>
</feature>
<organism evidence="14 15">
    <name type="scientific">Artemia franciscana</name>
    <name type="common">Brine shrimp</name>
    <name type="synonym">Artemia sanfranciscana</name>
    <dbReference type="NCBI Taxonomy" id="6661"/>
    <lineage>
        <taxon>Eukaryota</taxon>
        <taxon>Metazoa</taxon>
        <taxon>Ecdysozoa</taxon>
        <taxon>Arthropoda</taxon>
        <taxon>Crustacea</taxon>
        <taxon>Branchiopoda</taxon>
        <taxon>Anostraca</taxon>
        <taxon>Artemiidae</taxon>
        <taxon>Artemia</taxon>
    </lineage>
</organism>
<keyword evidence="5 10" id="KW-0805">Transcription regulation</keyword>
<dbReference type="PRINTS" id="PR00047">
    <property type="entry name" value="STROIDFINGER"/>
</dbReference>
<evidence type="ECO:0000256" key="8">
    <source>
        <dbReference type="ARBA" id="ARBA00023170"/>
    </source>
</evidence>
<dbReference type="PROSITE" id="PS51843">
    <property type="entry name" value="NR_LBD"/>
    <property type="match status" value="1"/>
</dbReference>
<feature type="domain" description="Nuclear receptor" evidence="12">
    <location>
        <begin position="85"/>
        <end position="161"/>
    </location>
</feature>
<dbReference type="GO" id="GO:0045944">
    <property type="term" value="P:positive regulation of transcription by RNA polymerase II"/>
    <property type="evidence" value="ECO:0007669"/>
    <property type="project" value="UniProtKB-ARBA"/>
</dbReference>
<evidence type="ECO:0000259" key="12">
    <source>
        <dbReference type="PROSITE" id="PS51030"/>
    </source>
</evidence>
<accession>A0AA88HP81</accession>
<evidence type="ECO:0000256" key="11">
    <source>
        <dbReference type="SAM" id="MobiDB-lite"/>
    </source>
</evidence>
<evidence type="ECO:0000313" key="15">
    <source>
        <dbReference type="Proteomes" id="UP001187531"/>
    </source>
</evidence>
<dbReference type="GO" id="GO:0008270">
    <property type="term" value="F:zinc ion binding"/>
    <property type="evidence" value="ECO:0007669"/>
    <property type="project" value="UniProtKB-KW"/>
</dbReference>
<dbReference type="CDD" id="cd06970">
    <property type="entry name" value="NR_DBD_PNR"/>
    <property type="match status" value="1"/>
</dbReference>
<evidence type="ECO:0000256" key="10">
    <source>
        <dbReference type="RuleBase" id="RU004334"/>
    </source>
</evidence>
<dbReference type="SMART" id="SM00430">
    <property type="entry name" value="HOLI"/>
    <property type="match status" value="1"/>
</dbReference>
<dbReference type="InterPro" id="IPR013088">
    <property type="entry name" value="Znf_NHR/GATA"/>
</dbReference>
<keyword evidence="4 10" id="KW-0862">Zinc</keyword>
<dbReference type="InterPro" id="IPR001723">
    <property type="entry name" value="Nuclear_hrmn_rcpt"/>
</dbReference>
<evidence type="ECO:0000256" key="5">
    <source>
        <dbReference type="ARBA" id="ARBA00023015"/>
    </source>
</evidence>
<keyword evidence="7 10" id="KW-0804">Transcription</keyword>
<keyword evidence="3 10" id="KW-0863">Zinc-finger</keyword>
<evidence type="ECO:0000256" key="6">
    <source>
        <dbReference type="ARBA" id="ARBA00023125"/>
    </source>
</evidence>
<dbReference type="EMBL" id="JAVRJZ010000017">
    <property type="protein sequence ID" value="KAK2709232.1"/>
    <property type="molecule type" value="Genomic_DNA"/>
</dbReference>
<dbReference type="GO" id="GO:0005634">
    <property type="term" value="C:nucleus"/>
    <property type="evidence" value="ECO:0007669"/>
    <property type="project" value="UniProtKB-SubCell"/>
</dbReference>
<keyword evidence="6 10" id="KW-0238">DNA-binding</keyword>
<dbReference type="FunFam" id="3.30.50.10:FF:000028">
    <property type="entry name" value="Nuclear receptor subfamily 2, group E, member 3"/>
    <property type="match status" value="1"/>
</dbReference>
<evidence type="ECO:0000256" key="7">
    <source>
        <dbReference type="ARBA" id="ARBA00023163"/>
    </source>
</evidence>
<dbReference type="InterPro" id="IPR050274">
    <property type="entry name" value="Nuclear_hormone_rcpt_NR2"/>
</dbReference>
<dbReference type="AlphaFoldDB" id="A0AA88HP81"/>
<dbReference type="PANTHER" id="PTHR24083">
    <property type="entry name" value="NUCLEAR HORMONE RECEPTOR"/>
    <property type="match status" value="1"/>
</dbReference>
<dbReference type="InterPro" id="IPR001628">
    <property type="entry name" value="Znf_hrmn_rcpt"/>
</dbReference>
<sequence>MRLIRKREQTFSFPDGIRFLQPPFPAYEARLPLHKDPNQLPRHFTIEDLRKSSSSSSIISSWPNGDGVTSEFEQDRRRFDSDSGGLNCLVCGDTSSGKHYGILACNGCSGFFKRSVRRRLIYRCQAGTGTCIIDKAHRNQCQACRLKKCLLMGMNKDAVQNERQPRNSATFRPEIFAEMDRERFLREAAAAVGVFGSPMSLFMNMHSKPQFQPYLLPPPASIVDLSPIARFQPQPFSKPPTNIPKVPSPSSNGDFKHSPEDPQINEKPVPVQFLPFQANNLVFPVLPSGSGENVHELAGRILFLALRWAKNLPSFAGLPPTDQTSLLESCWHELFLLFAAQWSEPSGCGLFKPESYPSYSMDKTKESIRLELQYFIDIITRFKILEVDVTEYACLKAILLFKHEIPCLQSKGEVERLQEQAQIMLGQHIRSSRPEDIARFGHLLLSIPLFRVVSAERVINLFFHSTIGDTHFSRILTDIFKSC</sequence>
<evidence type="ECO:0000256" key="2">
    <source>
        <dbReference type="ARBA" id="ARBA00022723"/>
    </source>
</evidence>
<dbReference type="Pfam" id="PF00104">
    <property type="entry name" value="Hormone_recep"/>
    <property type="match status" value="1"/>
</dbReference>
<dbReference type="GO" id="GO:0003700">
    <property type="term" value="F:DNA-binding transcription factor activity"/>
    <property type="evidence" value="ECO:0007669"/>
    <property type="project" value="InterPro"/>
</dbReference>
<keyword evidence="9 10" id="KW-0539">Nucleus</keyword>